<evidence type="ECO:0000313" key="2">
    <source>
        <dbReference type="Proteomes" id="UP000615446"/>
    </source>
</evidence>
<protein>
    <submittedName>
        <fullName evidence="1">Uncharacterized protein</fullName>
    </submittedName>
</protein>
<evidence type="ECO:0000313" key="1">
    <source>
        <dbReference type="EMBL" id="GES92071.1"/>
    </source>
</evidence>
<dbReference type="EMBL" id="BLAL01000210">
    <property type="protein sequence ID" value="GES92071.1"/>
    <property type="molecule type" value="Genomic_DNA"/>
</dbReference>
<comment type="caution">
    <text evidence="1">The sequence shown here is derived from an EMBL/GenBank/DDBJ whole genome shotgun (WGS) entry which is preliminary data.</text>
</comment>
<dbReference type="AlphaFoldDB" id="A0A8H3LTY5"/>
<dbReference type="Proteomes" id="UP000615446">
    <property type="component" value="Unassembled WGS sequence"/>
</dbReference>
<proteinExistence type="predicted"/>
<organism evidence="1 2">
    <name type="scientific">Rhizophagus clarus</name>
    <dbReference type="NCBI Taxonomy" id="94130"/>
    <lineage>
        <taxon>Eukaryota</taxon>
        <taxon>Fungi</taxon>
        <taxon>Fungi incertae sedis</taxon>
        <taxon>Mucoromycota</taxon>
        <taxon>Glomeromycotina</taxon>
        <taxon>Glomeromycetes</taxon>
        <taxon>Glomerales</taxon>
        <taxon>Glomeraceae</taxon>
        <taxon>Rhizophagus</taxon>
    </lineage>
</organism>
<gene>
    <name evidence="1" type="ORF">RCL2_001887000</name>
</gene>
<dbReference type="OrthoDB" id="10408196at2759"/>
<sequence length="110" mass="12278">MDFVHNNTVVNKCQTDTILYIPYAISIQELQDRIITRLNTKYQGSALPDDIAIPSKEWIILNFTSSNAYTTKTMQYTGSDNKHKVLIGEDIPVSTGVCNKKTLAPAEGEI</sequence>
<accession>A0A8H3LTY5</accession>
<reference evidence="1" key="1">
    <citation type="submission" date="2019-10" db="EMBL/GenBank/DDBJ databases">
        <title>Conservation and host-specific expression of non-tandemly repeated heterogenous ribosome RNA gene in arbuscular mycorrhizal fungi.</title>
        <authorList>
            <person name="Maeda T."/>
            <person name="Kobayashi Y."/>
            <person name="Nakagawa T."/>
            <person name="Ezawa T."/>
            <person name="Yamaguchi K."/>
            <person name="Bino T."/>
            <person name="Nishimoto Y."/>
            <person name="Shigenobu S."/>
            <person name="Kawaguchi M."/>
        </authorList>
    </citation>
    <scope>NUCLEOTIDE SEQUENCE</scope>
    <source>
        <strain evidence="1">HR1</strain>
    </source>
</reference>
<name>A0A8H3LTY5_9GLOM</name>